<protein>
    <submittedName>
        <fullName evidence="2">Uncharacterized protein</fullName>
    </submittedName>
</protein>
<dbReference type="RefSeq" id="WP_085421235.1">
    <property type="nucleotide sequence ID" value="NZ_FXAF01000003.1"/>
</dbReference>
<name>A0A1X7DUC2_9HYPH</name>
<dbReference type="Proteomes" id="UP000192903">
    <property type="component" value="Unassembled WGS sequence"/>
</dbReference>
<evidence type="ECO:0000313" key="3">
    <source>
        <dbReference type="Proteomes" id="UP000192903"/>
    </source>
</evidence>
<evidence type="ECO:0000313" key="2">
    <source>
        <dbReference type="EMBL" id="SMF21672.1"/>
    </source>
</evidence>
<organism evidence="2 3">
    <name type="scientific">Xaviernesmea oryzae</name>
    <dbReference type="NCBI Taxonomy" id="464029"/>
    <lineage>
        <taxon>Bacteria</taxon>
        <taxon>Pseudomonadati</taxon>
        <taxon>Pseudomonadota</taxon>
        <taxon>Alphaproteobacteria</taxon>
        <taxon>Hyphomicrobiales</taxon>
        <taxon>Rhizobiaceae</taxon>
        <taxon>Rhizobium/Agrobacterium group</taxon>
        <taxon>Xaviernesmea</taxon>
    </lineage>
</organism>
<proteinExistence type="predicted"/>
<reference evidence="3" key="1">
    <citation type="submission" date="2017-04" db="EMBL/GenBank/DDBJ databases">
        <authorList>
            <person name="Varghese N."/>
            <person name="Submissions S."/>
        </authorList>
    </citation>
    <scope>NUCLEOTIDE SEQUENCE [LARGE SCALE GENOMIC DNA]</scope>
    <source>
        <strain evidence="3">B4P</strain>
    </source>
</reference>
<evidence type="ECO:0000256" key="1">
    <source>
        <dbReference type="SAM" id="MobiDB-lite"/>
    </source>
</evidence>
<gene>
    <name evidence="2" type="ORF">SAMN02982989_5878</name>
</gene>
<sequence>MIGGGFSLFGFDLFGLTRRATPKAEPEPAEQQAPEKVRNDREMDRVPDREYSESFFWGMYPVY</sequence>
<dbReference type="EMBL" id="FXAF01000003">
    <property type="protein sequence ID" value="SMF21672.1"/>
    <property type="molecule type" value="Genomic_DNA"/>
</dbReference>
<feature type="compositionally biased region" description="Basic and acidic residues" evidence="1">
    <location>
        <begin position="33"/>
        <end position="46"/>
    </location>
</feature>
<accession>A0A1X7DUC2</accession>
<keyword evidence="3" id="KW-1185">Reference proteome</keyword>
<feature type="region of interest" description="Disordered" evidence="1">
    <location>
        <begin position="20"/>
        <end position="46"/>
    </location>
</feature>
<dbReference type="AlphaFoldDB" id="A0A1X7DUC2"/>